<keyword evidence="9" id="KW-1185">Reference proteome</keyword>
<comment type="catalytic activity">
    <reaction evidence="5 6">
        <text>dTDP-beta-L-rhamnose + NADP(+) = dTDP-4-dehydro-beta-L-rhamnose + NADPH + H(+)</text>
        <dbReference type="Rhea" id="RHEA:21796"/>
        <dbReference type="ChEBI" id="CHEBI:15378"/>
        <dbReference type="ChEBI" id="CHEBI:57510"/>
        <dbReference type="ChEBI" id="CHEBI:57783"/>
        <dbReference type="ChEBI" id="CHEBI:58349"/>
        <dbReference type="ChEBI" id="CHEBI:62830"/>
        <dbReference type="EC" id="1.1.1.133"/>
    </reaction>
</comment>
<name>A0ABU0GD42_9HYPH</name>
<dbReference type="GO" id="GO:0008831">
    <property type="term" value="F:dTDP-4-dehydrorhamnose reductase activity"/>
    <property type="evidence" value="ECO:0007669"/>
    <property type="project" value="UniProtKB-EC"/>
</dbReference>
<feature type="domain" description="RmlD-like substrate binding" evidence="7">
    <location>
        <begin position="1"/>
        <end position="291"/>
    </location>
</feature>
<evidence type="ECO:0000256" key="2">
    <source>
        <dbReference type="ARBA" id="ARBA00010944"/>
    </source>
</evidence>
<dbReference type="RefSeq" id="WP_307376940.1">
    <property type="nucleotide sequence ID" value="NZ_JAUSUW010000018.1"/>
</dbReference>
<dbReference type="Proteomes" id="UP001238496">
    <property type="component" value="Unassembled WGS sequence"/>
</dbReference>
<keyword evidence="6" id="KW-0521">NADP</keyword>
<dbReference type="InterPro" id="IPR029903">
    <property type="entry name" value="RmlD-like-bd"/>
</dbReference>
<dbReference type="SUPFAM" id="SSF51735">
    <property type="entry name" value="NAD(P)-binding Rossmann-fold domains"/>
    <property type="match status" value="1"/>
</dbReference>
<dbReference type="Pfam" id="PF04321">
    <property type="entry name" value="RmlD_sub_bind"/>
    <property type="match status" value="1"/>
</dbReference>
<accession>A0ABU0GD42</accession>
<evidence type="ECO:0000256" key="5">
    <source>
        <dbReference type="ARBA" id="ARBA00048200"/>
    </source>
</evidence>
<dbReference type="Gene3D" id="3.40.50.720">
    <property type="entry name" value="NAD(P)-binding Rossmann-like Domain"/>
    <property type="match status" value="1"/>
</dbReference>
<comment type="pathway">
    <text evidence="1 6">Carbohydrate biosynthesis; dTDP-L-rhamnose biosynthesis.</text>
</comment>
<keyword evidence="6 8" id="KW-0560">Oxidoreductase</keyword>
<comment type="caution">
    <text evidence="8">The sequence shown here is derived from an EMBL/GenBank/DDBJ whole genome shotgun (WGS) entry which is preliminary data.</text>
</comment>
<evidence type="ECO:0000256" key="1">
    <source>
        <dbReference type="ARBA" id="ARBA00004781"/>
    </source>
</evidence>
<dbReference type="PANTHER" id="PTHR10491">
    <property type="entry name" value="DTDP-4-DEHYDRORHAMNOSE REDUCTASE"/>
    <property type="match status" value="1"/>
</dbReference>
<gene>
    <name evidence="8" type="ORF">J2045_004324</name>
</gene>
<proteinExistence type="inferred from homology"/>
<dbReference type="EC" id="1.1.1.133" evidence="3 6"/>
<evidence type="ECO:0000313" key="8">
    <source>
        <dbReference type="EMBL" id="MDQ0423272.1"/>
    </source>
</evidence>
<dbReference type="CDD" id="cd05254">
    <property type="entry name" value="dTDP_HR_like_SDR_e"/>
    <property type="match status" value="1"/>
</dbReference>
<dbReference type="NCBIfam" id="TIGR01214">
    <property type="entry name" value="rmlD"/>
    <property type="match status" value="1"/>
</dbReference>
<dbReference type="EMBL" id="JAUSUW010000018">
    <property type="protein sequence ID" value="MDQ0423272.1"/>
    <property type="molecule type" value="Genomic_DNA"/>
</dbReference>
<dbReference type="NCBIfam" id="NF007440">
    <property type="entry name" value="PRK09987.1"/>
    <property type="match status" value="1"/>
</dbReference>
<dbReference type="PANTHER" id="PTHR10491:SF4">
    <property type="entry name" value="METHIONINE ADENOSYLTRANSFERASE 2 SUBUNIT BETA"/>
    <property type="match status" value="1"/>
</dbReference>
<evidence type="ECO:0000256" key="3">
    <source>
        <dbReference type="ARBA" id="ARBA00012929"/>
    </source>
</evidence>
<sequence length="298" mass="32429">MKILLLGRDGQVGFELRRALAPLGDVVAVGRLTCDFENEEDIKRTINAVGPDVIVNAAAFTKVDLAERETQRAYAINSEAVSLIGREAAQIGALVVHYSTDYVFDGLSTEAYRENSAANPLGTYGKSKLEGERRLAESGAQHLIFRTSWVYGLHGGNFAKTILKLAREREELSVVSDQFGAPTSACLIADVTAHALVRTKARPSLQGLYHLTASGSTNWHAYACRLVEKARAAGLPLRVDVGGIRSVSSLEYATVARRPANSLLDTSKLCQAFQFRLPAWTDGVDYFLEQFIGDHVTA</sequence>
<dbReference type="Gene3D" id="3.90.25.10">
    <property type="entry name" value="UDP-galactose 4-epimerase, domain 1"/>
    <property type="match status" value="1"/>
</dbReference>
<organism evidence="8 9">
    <name type="scientific">Peteryoungia aggregata LMG 23059</name>
    <dbReference type="NCBI Taxonomy" id="1368425"/>
    <lineage>
        <taxon>Bacteria</taxon>
        <taxon>Pseudomonadati</taxon>
        <taxon>Pseudomonadota</taxon>
        <taxon>Alphaproteobacteria</taxon>
        <taxon>Hyphomicrobiales</taxon>
        <taxon>Rhizobiaceae</taxon>
        <taxon>Peteryoungia</taxon>
    </lineage>
</organism>
<evidence type="ECO:0000256" key="6">
    <source>
        <dbReference type="RuleBase" id="RU364082"/>
    </source>
</evidence>
<comment type="cofactor">
    <cofactor evidence="6">
        <name>Mg(2+)</name>
        <dbReference type="ChEBI" id="CHEBI:18420"/>
    </cofactor>
    <text evidence="6">Binds 1 Mg(2+) ion per monomer.</text>
</comment>
<protein>
    <recommendedName>
        <fullName evidence="4 6">dTDP-4-dehydrorhamnose reductase</fullName>
        <ecNumber evidence="3 6">1.1.1.133</ecNumber>
    </recommendedName>
</protein>
<dbReference type="InterPro" id="IPR036291">
    <property type="entry name" value="NAD(P)-bd_dom_sf"/>
</dbReference>
<evidence type="ECO:0000313" key="9">
    <source>
        <dbReference type="Proteomes" id="UP001238496"/>
    </source>
</evidence>
<comment type="similarity">
    <text evidence="2 6">Belongs to the dTDP-4-dehydrorhamnose reductase family.</text>
</comment>
<reference evidence="8 9" key="1">
    <citation type="submission" date="2023-07" db="EMBL/GenBank/DDBJ databases">
        <title>Genomic Encyclopedia of Type Strains, Phase IV (KMG-IV): sequencing the most valuable type-strain genomes for metagenomic binning, comparative biology and taxonomic classification.</title>
        <authorList>
            <person name="Goeker M."/>
        </authorList>
    </citation>
    <scope>NUCLEOTIDE SEQUENCE [LARGE SCALE GENOMIC DNA]</scope>
    <source>
        <strain evidence="8 9">DSM 1111</strain>
    </source>
</reference>
<comment type="function">
    <text evidence="6">Catalyzes the reduction of dTDP-6-deoxy-L-lyxo-4-hexulose to yield dTDP-L-rhamnose.</text>
</comment>
<dbReference type="InterPro" id="IPR005913">
    <property type="entry name" value="dTDP_dehydrorham_reduct"/>
</dbReference>
<evidence type="ECO:0000259" key="7">
    <source>
        <dbReference type="Pfam" id="PF04321"/>
    </source>
</evidence>
<evidence type="ECO:0000256" key="4">
    <source>
        <dbReference type="ARBA" id="ARBA00017099"/>
    </source>
</evidence>